<dbReference type="RefSeq" id="WP_050048046.1">
    <property type="nucleotide sequence ID" value="NZ_CP008874.1"/>
</dbReference>
<dbReference type="Proteomes" id="UP000069906">
    <property type="component" value="Chromosome"/>
</dbReference>
<accession>A0A0F7PCB7</accession>
<dbReference type="PATRIC" id="fig|1604004.4.peg.800"/>
<reference evidence="2 3" key="3">
    <citation type="journal article" date="2016" name="Stand. Genomic Sci.">
        <title>Complete genome sequence of 'Halanaeroarchaeum sulfurireducens' M27-SA2, a sulfur-reducing and acetate-oxidizing haloarchaeon from the deep-sea hypersaline anoxic lake Medee.</title>
        <authorList>
            <person name="Messina E."/>
            <person name="Sorokin D.Y."/>
            <person name="Kublanov I.V."/>
            <person name="Toshchakov S."/>
            <person name="Lopatina A."/>
            <person name="Arcadi E."/>
            <person name="Smedile F."/>
            <person name="La Spada G."/>
            <person name="La Cono V."/>
            <person name="Yakimov M.M."/>
        </authorList>
    </citation>
    <scope>NUCLEOTIDE SEQUENCE [LARGE SCALE GENOMIC DNA]</scope>
    <source>
        <strain evidence="2 3">M27-SA2</strain>
    </source>
</reference>
<dbReference type="Proteomes" id="UP000060390">
    <property type="component" value="Chromosome"/>
</dbReference>
<name>A0A0F7PCB7_9EURY</name>
<dbReference type="KEGG" id="hsf:HLASA_0760"/>
<evidence type="ECO:0000313" key="3">
    <source>
        <dbReference type="Proteomes" id="UP000060390"/>
    </source>
</evidence>
<evidence type="ECO:0000313" key="2">
    <source>
        <dbReference type="EMBL" id="ALG81661.1"/>
    </source>
</evidence>
<dbReference type="InterPro" id="IPR043823">
    <property type="entry name" value="DUF5800"/>
</dbReference>
<evidence type="ECO:0000313" key="4">
    <source>
        <dbReference type="Proteomes" id="UP000069906"/>
    </source>
</evidence>
<proteinExistence type="predicted"/>
<dbReference type="GeneID" id="26010123"/>
<dbReference type="OrthoDB" id="311563at2157"/>
<dbReference type="EMBL" id="CP011564">
    <property type="protein sequence ID" value="ALG81661.1"/>
    <property type="molecule type" value="Genomic_DNA"/>
</dbReference>
<reference evidence="3" key="2">
    <citation type="submission" date="2015-05" db="EMBL/GenBank/DDBJ databases">
        <title>Complete genome sequence of Halanaeroarchaeum sulfurireducens type strain M27-SA2, a sulfate-reducer haloarchaeon from marine anoxic lake Medee.</title>
        <authorList>
            <person name="Messina E."/>
            <person name="Kublanov I.V."/>
            <person name="Toshchakov S."/>
            <person name="Arcadi E."/>
            <person name="La Spada G."/>
            <person name="La Cono V."/>
            <person name="Yakimov M.M."/>
        </authorList>
    </citation>
    <scope>NUCLEOTIDE SEQUENCE [LARGE SCALE GENOMIC DNA]</scope>
    <source>
        <strain evidence="3">M27-SA2</strain>
    </source>
</reference>
<keyword evidence="4" id="KW-1185">Reference proteome</keyword>
<dbReference type="HOGENOM" id="CLU_2839256_0_0_2"/>
<sequence length="65" mass="7338">MTALSFDDHGVDVVFDGTEFRMKRSLIEEATEKSYTDVTDHEVLKLVEPDPSLSGEPRRIADIID</sequence>
<dbReference type="Pfam" id="PF19115">
    <property type="entry name" value="DUF5800"/>
    <property type="match status" value="1"/>
</dbReference>
<reference evidence="1 4" key="1">
    <citation type="journal article" date="2015" name="ISME J.">
        <title>Elemental sulfur and acetate can support life of a novel strictly anaerobic haloarchaeon.</title>
        <authorList>
            <person name="Sorokin D.Y."/>
            <person name="Kublanov I.V."/>
            <person name="Gavrilov S.N."/>
            <person name="Rojo D."/>
            <person name="Roman P."/>
            <person name="Golyshin P.N."/>
            <person name="Slepak V.Z."/>
            <person name="Smedile F."/>
            <person name="Ferrer M."/>
            <person name="Messina E."/>
            <person name="La Cono V."/>
            <person name="Yakimov M.M."/>
        </authorList>
    </citation>
    <scope>NUCLEOTIDE SEQUENCE [LARGE SCALE GENOMIC DNA]</scope>
    <source>
        <strain evidence="1 4">HSR2</strain>
    </source>
</reference>
<organism evidence="1 4">
    <name type="scientific">Halanaeroarchaeum sulfurireducens</name>
    <dbReference type="NCBI Taxonomy" id="1604004"/>
    <lineage>
        <taxon>Archaea</taxon>
        <taxon>Methanobacteriati</taxon>
        <taxon>Methanobacteriota</taxon>
        <taxon>Stenosarchaea group</taxon>
        <taxon>Halobacteria</taxon>
        <taxon>Halobacteriales</taxon>
        <taxon>Halobacteriaceae</taxon>
        <taxon>Halanaeroarchaeum</taxon>
    </lineage>
</organism>
<gene>
    <name evidence="2" type="ORF">HLASA_0760</name>
    <name evidence="1" type="ORF">HLASF_0763</name>
</gene>
<dbReference type="AlphaFoldDB" id="A0A0F7PCB7"/>
<dbReference type="EMBL" id="CP008874">
    <property type="protein sequence ID" value="AKH97259.1"/>
    <property type="molecule type" value="Genomic_DNA"/>
</dbReference>
<evidence type="ECO:0000313" key="1">
    <source>
        <dbReference type="EMBL" id="AKH97259.1"/>
    </source>
</evidence>
<dbReference type="KEGG" id="hsu:HLASF_0763"/>
<dbReference type="STRING" id="1604004.HLASA_0760"/>
<protein>
    <submittedName>
        <fullName evidence="1">Uncharacterized protein</fullName>
    </submittedName>
</protein>